<sequence>MHEPIVGDAFPRLRCRGRPTNRGFRWWLVHNTKVRQPPKPRPLSPPLFVDDDERQRLPTRMSSSTAGRFHSIPFHGRFFVLRMAPTDSHAAQPSRRAYMTPDMRRPPFAHSRPSQGLRASSSPHPPFRALSTSPTAASPHLSMEMMTARVEDAYRSARLTYVRINQGDGRFRAYLVEQLSHPDMQALLASRVVLRPPGDDDVSYLMNCFAKSYLAVAICLPPRPRQAVAADADADAEPDAEATIIGQLIVGEQGILAPVSHNRTVSMSISIAKPHQNRGFGREAVDWALEWAFRHAGLHTVCVRAASYNARALHLYEKMGFSLDGRRRQCIWFDRGWHDDVLFTMTEDEWEARGHVGTRHEDGALSTSGGGRVSC</sequence>
<dbReference type="PANTHER" id="PTHR43415">
    <property type="entry name" value="SPERMIDINE N(1)-ACETYLTRANSFERASE"/>
    <property type="match status" value="1"/>
</dbReference>
<protein>
    <recommendedName>
        <fullName evidence="2">N-acetyltransferase domain-containing protein</fullName>
    </recommendedName>
</protein>
<dbReference type="AlphaFoldDB" id="A0A151GJI5"/>
<dbReference type="SUPFAM" id="SSF55729">
    <property type="entry name" value="Acyl-CoA N-acyltransferases (Nat)"/>
    <property type="match status" value="1"/>
</dbReference>
<name>A0A151GJI5_DRECN</name>
<evidence type="ECO:0000313" key="4">
    <source>
        <dbReference type="Proteomes" id="UP000076580"/>
    </source>
</evidence>
<dbReference type="InterPro" id="IPR000182">
    <property type="entry name" value="GNAT_dom"/>
</dbReference>
<dbReference type="GO" id="GO:0016747">
    <property type="term" value="F:acyltransferase activity, transferring groups other than amino-acyl groups"/>
    <property type="evidence" value="ECO:0007669"/>
    <property type="project" value="InterPro"/>
</dbReference>
<dbReference type="InterPro" id="IPR016181">
    <property type="entry name" value="Acyl_CoA_acyltransferase"/>
</dbReference>
<evidence type="ECO:0000313" key="3">
    <source>
        <dbReference type="EMBL" id="KYK57293.1"/>
    </source>
</evidence>
<dbReference type="Pfam" id="PF13302">
    <property type="entry name" value="Acetyltransf_3"/>
    <property type="match status" value="1"/>
</dbReference>
<gene>
    <name evidence="3" type="ORF">DCS_04301</name>
</gene>
<dbReference type="EMBL" id="LAYC01000002">
    <property type="protein sequence ID" value="KYK57293.1"/>
    <property type="molecule type" value="Genomic_DNA"/>
</dbReference>
<dbReference type="Proteomes" id="UP000076580">
    <property type="component" value="Chromosome 02"/>
</dbReference>
<accession>A0A151GJI5</accession>
<keyword evidence="4" id="KW-1185">Reference proteome</keyword>
<comment type="caution">
    <text evidence="3">The sequence shown here is derived from an EMBL/GenBank/DDBJ whole genome shotgun (WGS) entry which is preliminary data.</text>
</comment>
<feature type="domain" description="N-acetyltransferase" evidence="2">
    <location>
        <begin position="192"/>
        <end position="348"/>
    </location>
</feature>
<evidence type="ECO:0000259" key="2">
    <source>
        <dbReference type="PROSITE" id="PS51186"/>
    </source>
</evidence>
<feature type="region of interest" description="Disordered" evidence="1">
    <location>
        <begin position="90"/>
        <end position="135"/>
    </location>
</feature>
<dbReference type="PROSITE" id="PS51186">
    <property type="entry name" value="GNAT"/>
    <property type="match status" value="1"/>
</dbReference>
<dbReference type="RefSeq" id="XP_040656645.1">
    <property type="nucleotide sequence ID" value="XM_040801612.1"/>
</dbReference>
<dbReference type="Gene3D" id="3.40.630.30">
    <property type="match status" value="1"/>
</dbReference>
<evidence type="ECO:0000256" key="1">
    <source>
        <dbReference type="SAM" id="MobiDB-lite"/>
    </source>
</evidence>
<proteinExistence type="predicted"/>
<dbReference type="InParanoid" id="A0A151GJI5"/>
<organism evidence="3 4">
    <name type="scientific">Drechmeria coniospora</name>
    <name type="common">Nematophagous fungus</name>
    <name type="synonym">Meria coniospora</name>
    <dbReference type="NCBI Taxonomy" id="98403"/>
    <lineage>
        <taxon>Eukaryota</taxon>
        <taxon>Fungi</taxon>
        <taxon>Dikarya</taxon>
        <taxon>Ascomycota</taxon>
        <taxon>Pezizomycotina</taxon>
        <taxon>Sordariomycetes</taxon>
        <taxon>Hypocreomycetidae</taxon>
        <taxon>Hypocreales</taxon>
        <taxon>Ophiocordycipitaceae</taxon>
        <taxon>Drechmeria</taxon>
    </lineage>
</organism>
<reference evidence="3 4" key="1">
    <citation type="journal article" date="2016" name="Sci. Rep.">
        <title>Insights into Adaptations to a Near-Obligate Nematode Endoparasitic Lifestyle from the Finished Genome of Drechmeria coniospora.</title>
        <authorList>
            <person name="Zhang L."/>
            <person name="Zhou Z."/>
            <person name="Guo Q."/>
            <person name="Fokkens L."/>
            <person name="Miskei M."/>
            <person name="Pocsi I."/>
            <person name="Zhang W."/>
            <person name="Chen M."/>
            <person name="Wang L."/>
            <person name="Sun Y."/>
            <person name="Donzelli B.G."/>
            <person name="Gibson D.M."/>
            <person name="Nelson D.R."/>
            <person name="Luo J.G."/>
            <person name="Rep M."/>
            <person name="Liu H."/>
            <person name="Yang S."/>
            <person name="Wang J."/>
            <person name="Krasnoff S.B."/>
            <person name="Xu Y."/>
            <person name="Molnar I."/>
            <person name="Lin M."/>
        </authorList>
    </citation>
    <scope>NUCLEOTIDE SEQUENCE [LARGE SCALE GENOMIC DNA]</scope>
    <source>
        <strain evidence="3 4">ARSEF 6962</strain>
    </source>
</reference>
<dbReference type="PANTHER" id="PTHR43415:SF3">
    <property type="entry name" value="GNAT-FAMILY ACETYLTRANSFERASE"/>
    <property type="match status" value="1"/>
</dbReference>
<dbReference type="GeneID" id="63716944"/>
<feature type="compositionally biased region" description="Polar residues" evidence="1">
    <location>
        <begin position="112"/>
        <end position="122"/>
    </location>
</feature>